<dbReference type="AlphaFoldDB" id="A0A9P8PAD7"/>
<organism evidence="1 2">
    <name type="scientific">Ogataea philodendri</name>
    <dbReference type="NCBI Taxonomy" id="1378263"/>
    <lineage>
        <taxon>Eukaryota</taxon>
        <taxon>Fungi</taxon>
        <taxon>Dikarya</taxon>
        <taxon>Ascomycota</taxon>
        <taxon>Saccharomycotina</taxon>
        <taxon>Pichiomycetes</taxon>
        <taxon>Pichiales</taxon>
        <taxon>Pichiaceae</taxon>
        <taxon>Ogataea</taxon>
    </lineage>
</organism>
<evidence type="ECO:0000313" key="1">
    <source>
        <dbReference type="EMBL" id="KAH3668618.1"/>
    </source>
</evidence>
<name>A0A9P8PAD7_9ASCO</name>
<dbReference type="GeneID" id="70234339"/>
<gene>
    <name evidence="1" type="ORF">OGAPHI_002372</name>
</gene>
<dbReference type="Proteomes" id="UP000769157">
    <property type="component" value="Unassembled WGS sequence"/>
</dbReference>
<evidence type="ECO:0000313" key="2">
    <source>
        <dbReference type="Proteomes" id="UP000769157"/>
    </source>
</evidence>
<reference evidence="1" key="1">
    <citation type="journal article" date="2021" name="Open Biol.">
        <title>Shared evolutionary footprints suggest mitochondrial oxidative damage underlies multiple complex I losses in fungi.</title>
        <authorList>
            <person name="Schikora-Tamarit M.A."/>
            <person name="Marcet-Houben M."/>
            <person name="Nosek J."/>
            <person name="Gabaldon T."/>
        </authorList>
    </citation>
    <scope>NUCLEOTIDE SEQUENCE</scope>
    <source>
        <strain evidence="1">CBS6075</strain>
    </source>
</reference>
<reference evidence="1" key="2">
    <citation type="submission" date="2021-01" db="EMBL/GenBank/DDBJ databases">
        <authorList>
            <person name="Schikora-Tamarit M.A."/>
        </authorList>
    </citation>
    <scope>NUCLEOTIDE SEQUENCE</scope>
    <source>
        <strain evidence="1">CBS6075</strain>
    </source>
</reference>
<proteinExistence type="predicted"/>
<dbReference type="OrthoDB" id="10605414at2759"/>
<keyword evidence="2" id="KW-1185">Reference proteome</keyword>
<accession>A0A9P8PAD7</accession>
<comment type="caution">
    <text evidence="1">The sequence shown here is derived from an EMBL/GenBank/DDBJ whole genome shotgun (WGS) entry which is preliminary data.</text>
</comment>
<protein>
    <submittedName>
        <fullName evidence="1">Uncharacterized protein</fullName>
    </submittedName>
</protein>
<dbReference type="RefSeq" id="XP_046063032.1">
    <property type="nucleotide sequence ID" value="XM_046203235.1"/>
</dbReference>
<dbReference type="EMBL" id="JAEUBE010000158">
    <property type="protein sequence ID" value="KAH3668618.1"/>
    <property type="molecule type" value="Genomic_DNA"/>
</dbReference>
<sequence>MSKGDLNIKDIEEGWESLTKTLQDIGPDGLWRLGSVDTRPDTGLLVVVDNWLGLLVVGDKSLLQSINVIVRSLDQWLASDVVLHLLLRRVEQLVVRSTGSWVDQSAGDTGNQQLVIDLELHSFLKRSLVGGQHLVELLGLRNGSWESVQNEPVLALLVVGQLILDHVDHDLIRNKLTLVHDLLGLNTKRSLLGNLRTQHVTSGQVTSTELLLEVWCLKLDIPAVQLHGTVLFQVQVHLEGVLQQMWLVQSLFLVAVELSTVVVVLQLVSVVWVGTLVNNLVHTLLWRTASQISKSVIGHNDVQIVLGVVNVRSKWNHTRNTSRIGLAWSGCRSVHDGQLGISQEISRSSQSVQHSRSVNVGGVGVRIDVNLNRSVHGNDTESSDDLWRVRHNLRSQTQLLGEQVPVVKELLESVVRQSDGGGSSIVHGTVLEEWQERVLQNLGPDGQVLELGVGQTSDNGIGNVTNTGLQWVQVGRKSAGLDLVLEEVDQVVGDLLGHFIWSSWVWDSVWNGGLDHSHNSVRVDRNGSQAVSLVHSGVWVWLSERRLFRHVNVVQTFKRRRGSVDFDNDFIGARKHLRRSANRRTRNNGTVLGDCGGLDDSVVQQVISLVLGVVTVEQILREHGQMLVKELGSVFVDSLCDWFSNLVRRTSKDHVICSPFRLFWTSRGAHKQIEGQFALQVVFRNVINQGLRNNFRSSHSGKPRPSEILAVFKERDTFLRGSEFLEYKDSRSGDVNSEVSMLINGLGEGYVGEKISLRLHGWSHLQLTSLRSFR</sequence>